<evidence type="ECO:0000259" key="6">
    <source>
        <dbReference type="PROSITE" id="PS50106"/>
    </source>
</evidence>
<dbReference type="CDD" id="cd07560">
    <property type="entry name" value="Peptidase_S41_CPP"/>
    <property type="match status" value="1"/>
</dbReference>
<dbReference type="InterPro" id="IPR005151">
    <property type="entry name" value="Tail-specific_protease"/>
</dbReference>
<evidence type="ECO:0000256" key="4">
    <source>
        <dbReference type="ARBA" id="ARBA00022825"/>
    </source>
</evidence>
<gene>
    <name evidence="7" type="ORF">FGF68_05730</name>
</gene>
<sequence length="541" mass="59402">MSRLFKILVMIAVLFFGILLGTRLHNGSRFTVFDEQKKLLEVMSLISSRYVDDVSSDSLAEKGIQAMVGSLDPHTAYLSPQKVSYSRAEFKGNFEGIGIEFDILSDTLVVVNPLAGGPSEAAGIMAGDRIVAIDSGSAIGLSSEDVVATLRGETGSSVQLEVFRPFSGKVFSVDVVRNRIPTYSVDAAFLLDDSTGYIRLSHFVSTTSAEFDQALARLLAEGMHGLVVDMRGNPGGYLDQAAGVADEFLPGDSLVVYTKSRRGGPDDIRFRATEAGDYEDGPVIVVVDRGSASATEILAGALQDNGRALVVGEQTYGKGLVQRQFDFEDGSALRLTIARYYTPSGRQIQRSYVAGEEGREAYFQNGDGYRDLERRFFFEEGDDLLVDTGVRDARVYRSPDRGAFDEKIGSTGGILPDYWVFDKAPGALYSRLQDEGVFQLAALYVLDDPTSAVRGYRDDLDGFLGSYTERDLVEHHILEVCRMRGIDVDNEQFSVQSGRMFIAVKSILARQLYGISGQIRFLVERGDNVLNVARRLLDEQR</sequence>
<evidence type="ECO:0000256" key="1">
    <source>
        <dbReference type="ARBA" id="ARBA00009179"/>
    </source>
</evidence>
<dbReference type="CDD" id="cd06782">
    <property type="entry name" value="cpPDZ_CPP-like"/>
    <property type="match status" value="1"/>
</dbReference>
<dbReference type="PANTHER" id="PTHR32060">
    <property type="entry name" value="TAIL-SPECIFIC PROTEASE"/>
    <property type="match status" value="1"/>
</dbReference>
<organism evidence="7 8">
    <name type="scientific">Prosthecochloris vibrioformis</name>
    <name type="common">Chlorobium vibrioforme</name>
    <dbReference type="NCBI Taxonomy" id="1098"/>
    <lineage>
        <taxon>Bacteria</taxon>
        <taxon>Pseudomonadati</taxon>
        <taxon>Chlorobiota</taxon>
        <taxon>Chlorobiia</taxon>
        <taxon>Chlorobiales</taxon>
        <taxon>Chlorobiaceae</taxon>
        <taxon>Prosthecochloris</taxon>
    </lineage>
</organism>
<dbReference type="SMART" id="SM00228">
    <property type="entry name" value="PDZ"/>
    <property type="match status" value="1"/>
</dbReference>
<evidence type="ECO:0000256" key="3">
    <source>
        <dbReference type="ARBA" id="ARBA00022801"/>
    </source>
</evidence>
<dbReference type="Pfam" id="PF03572">
    <property type="entry name" value="Peptidase_S41"/>
    <property type="match status" value="1"/>
</dbReference>
<evidence type="ECO:0000313" key="8">
    <source>
        <dbReference type="Proteomes" id="UP000309544"/>
    </source>
</evidence>
<dbReference type="PROSITE" id="PS50106">
    <property type="entry name" value="PDZ"/>
    <property type="match status" value="1"/>
</dbReference>
<evidence type="ECO:0000256" key="2">
    <source>
        <dbReference type="ARBA" id="ARBA00022670"/>
    </source>
</evidence>
<dbReference type="SUPFAM" id="SSF52096">
    <property type="entry name" value="ClpP/crotonase"/>
    <property type="match status" value="1"/>
</dbReference>
<keyword evidence="3 5" id="KW-0378">Hydrolase</keyword>
<keyword evidence="4 5" id="KW-0720">Serine protease</keyword>
<dbReference type="InterPro" id="IPR004447">
    <property type="entry name" value="Peptidase_S41A"/>
</dbReference>
<dbReference type="SMART" id="SM00245">
    <property type="entry name" value="TSPc"/>
    <property type="match status" value="1"/>
</dbReference>
<comment type="similarity">
    <text evidence="1 5">Belongs to the peptidase S41A family.</text>
</comment>
<dbReference type="GO" id="GO:0004175">
    <property type="term" value="F:endopeptidase activity"/>
    <property type="evidence" value="ECO:0007669"/>
    <property type="project" value="TreeGrafter"/>
</dbReference>
<dbReference type="GO" id="GO:0006508">
    <property type="term" value="P:proteolysis"/>
    <property type="evidence" value="ECO:0007669"/>
    <property type="project" value="UniProtKB-KW"/>
</dbReference>
<dbReference type="EMBL" id="VDCI01000003">
    <property type="protein sequence ID" value="TNJ37069.1"/>
    <property type="molecule type" value="Genomic_DNA"/>
</dbReference>
<dbReference type="Proteomes" id="UP000309544">
    <property type="component" value="Unassembled WGS sequence"/>
</dbReference>
<proteinExistence type="inferred from homology"/>
<accession>A0A5C4S1I3</accession>
<dbReference type="GO" id="GO:0008236">
    <property type="term" value="F:serine-type peptidase activity"/>
    <property type="evidence" value="ECO:0007669"/>
    <property type="project" value="UniProtKB-KW"/>
</dbReference>
<dbReference type="RefSeq" id="WP_139626505.1">
    <property type="nucleotide sequence ID" value="NZ_VDCI01000003.1"/>
</dbReference>
<evidence type="ECO:0000256" key="5">
    <source>
        <dbReference type="RuleBase" id="RU004404"/>
    </source>
</evidence>
<dbReference type="NCBIfam" id="TIGR00225">
    <property type="entry name" value="prc"/>
    <property type="match status" value="1"/>
</dbReference>
<dbReference type="PANTHER" id="PTHR32060:SF30">
    <property type="entry name" value="CARBOXY-TERMINAL PROCESSING PROTEASE CTPA"/>
    <property type="match status" value="1"/>
</dbReference>
<dbReference type="GO" id="GO:0007165">
    <property type="term" value="P:signal transduction"/>
    <property type="evidence" value="ECO:0007669"/>
    <property type="project" value="TreeGrafter"/>
</dbReference>
<dbReference type="AlphaFoldDB" id="A0A5C4S1I3"/>
<keyword evidence="8" id="KW-1185">Reference proteome</keyword>
<dbReference type="SUPFAM" id="SSF50156">
    <property type="entry name" value="PDZ domain-like"/>
    <property type="match status" value="1"/>
</dbReference>
<evidence type="ECO:0000313" key="7">
    <source>
        <dbReference type="EMBL" id="TNJ37069.1"/>
    </source>
</evidence>
<comment type="caution">
    <text evidence="7">The sequence shown here is derived from an EMBL/GenBank/DDBJ whole genome shotgun (WGS) entry which is preliminary data.</text>
</comment>
<dbReference type="InterPro" id="IPR001478">
    <property type="entry name" value="PDZ"/>
</dbReference>
<keyword evidence="2 5" id="KW-0645">Protease</keyword>
<feature type="domain" description="PDZ" evidence="6">
    <location>
        <begin position="82"/>
        <end position="151"/>
    </location>
</feature>
<dbReference type="InterPro" id="IPR029045">
    <property type="entry name" value="ClpP/crotonase-like_dom_sf"/>
</dbReference>
<dbReference type="Gene3D" id="2.30.42.10">
    <property type="match status" value="1"/>
</dbReference>
<protein>
    <submittedName>
        <fullName evidence="7">S41 family peptidase</fullName>
    </submittedName>
</protein>
<reference evidence="7 8" key="1">
    <citation type="submission" date="2019-05" db="EMBL/GenBank/DDBJ databases">
        <title>Draft Whole-Genome sequence of the green sulfur bacterium Prosthecochloris vibrioformis DSM 260.</title>
        <authorList>
            <person name="Meyer T.E."/>
            <person name="Kyndt J.A."/>
        </authorList>
    </citation>
    <scope>NUCLEOTIDE SEQUENCE [LARGE SCALE GENOMIC DNA]</scope>
    <source>
        <strain evidence="7 8">DSM 260</strain>
    </source>
</reference>
<dbReference type="InterPro" id="IPR036034">
    <property type="entry name" value="PDZ_sf"/>
</dbReference>
<dbReference type="Pfam" id="PF13180">
    <property type="entry name" value="PDZ_2"/>
    <property type="match status" value="1"/>
</dbReference>
<dbReference type="GO" id="GO:0030288">
    <property type="term" value="C:outer membrane-bounded periplasmic space"/>
    <property type="evidence" value="ECO:0007669"/>
    <property type="project" value="TreeGrafter"/>
</dbReference>
<dbReference type="Gene3D" id="3.90.226.10">
    <property type="entry name" value="2-enoyl-CoA Hydratase, Chain A, domain 1"/>
    <property type="match status" value="1"/>
</dbReference>
<dbReference type="Gene3D" id="3.30.750.44">
    <property type="match status" value="1"/>
</dbReference>
<name>A0A5C4S1I3_PROVB</name>